<reference evidence="3 5" key="1">
    <citation type="submission" date="2016-06" db="EMBL/GenBank/DDBJ databases">
        <authorList>
            <person name="Kjaerup R.B."/>
            <person name="Dalgaard T.S."/>
            <person name="Juul-Madsen H.R."/>
        </authorList>
    </citation>
    <scope>NUCLEOTIDE SEQUENCE [LARGE SCALE GENOMIC DNA]</scope>
    <source>
        <strain evidence="3 5">DSM 43363</strain>
    </source>
</reference>
<feature type="transmembrane region" description="Helical" evidence="2">
    <location>
        <begin position="291"/>
        <end position="312"/>
    </location>
</feature>
<keyword evidence="2" id="KW-0472">Membrane</keyword>
<gene>
    <name evidence="3" type="ORF">GA0070608_1196</name>
    <name evidence="4" type="ORF">OIE14_08675</name>
</gene>
<evidence type="ECO:0000313" key="4">
    <source>
        <dbReference type="EMBL" id="WSA34098.1"/>
    </source>
</evidence>
<proteinExistence type="predicted"/>
<feature type="transmembrane region" description="Helical" evidence="2">
    <location>
        <begin position="146"/>
        <end position="170"/>
    </location>
</feature>
<evidence type="ECO:0000256" key="1">
    <source>
        <dbReference type="SAM" id="MobiDB-lite"/>
    </source>
</evidence>
<sequence>MLNRIRRPLPTALGIAALAAVLMALLVPLFAAPAANLAPRDLPVAVAGPAPAADELAGRLAAARPGAFEVTTLPDAATADRALRDRQVYGAFVIGPAGVALHTAAAASPTVAALLTEAAAQLSAGTGRPVPVVEVVPAAPDDPRGVGFAAGFLPFAMAAMAAGALLILLVASRVARLLGLVAFGALAGGVGAIVLHGWLGVLDGNPFAEAAAVGIFALAGAATVAGFGAVLGRPGIGLGALLVFLVGNPISAVGAAPELLPQPWGAVGQFLPVGAGGTLLRSVTFFDGAGAGQPLAVLAGYALVGLVLVLVARGPASAGAPDQVGAAGAGAPHPTGPAGAEVSRPAGARTAADTR</sequence>
<dbReference type="Proteomes" id="UP001334804">
    <property type="component" value="Chromosome"/>
</dbReference>
<dbReference type="AlphaFoldDB" id="A0A1C6UHS0"/>
<evidence type="ECO:0000313" key="5">
    <source>
        <dbReference type="Proteomes" id="UP000199343"/>
    </source>
</evidence>
<dbReference type="EMBL" id="CP109071">
    <property type="protein sequence ID" value="WSA34098.1"/>
    <property type="molecule type" value="Genomic_DNA"/>
</dbReference>
<accession>A0A1C6UHS0</accession>
<keyword evidence="6" id="KW-1185">Reference proteome</keyword>
<dbReference type="STRING" id="47871.GA0070608_1196"/>
<dbReference type="RefSeq" id="WP_176733645.1">
    <property type="nucleotide sequence ID" value="NZ_CP109071.1"/>
</dbReference>
<feature type="transmembrane region" description="Helical" evidence="2">
    <location>
        <begin position="238"/>
        <end position="256"/>
    </location>
</feature>
<dbReference type="EMBL" id="FMIC01000002">
    <property type="protein sequence ID" value="SCL53587.1"/>
    <property type="molecule type" value="Genomic_DNA"/>
</dbReference>
<keyword evidence="2" id="KW-0812">Transmembrane</keyword>
<feature type="transmembrane region" description="Helical" evidence="2">
    <location>
        <begin position="177"/>
        <end position="199"/>
    </location>
</feature>
<organism evidence="3 5">
    <name type="scientific">Micromonospora peucetia</name>
    <dbReference type="NCBI Taxonomy" id="47871"/>
    <lineage>
        <taxon>Bacteria</taxon>
        <taxon>Bacillati</taxon>
        <taxon>Actinomycetota</taxon>
        <taxon>Actinomycetes</taxon>
        <taxon>Micromonosporales</taxon>
        <taxon>Micromonosporaceae</taxon>
        <taxon>Micromonospora</taxon>
    </lineage>
</organism>
<evidence type="ECO:0000313" key="3">
    <source>
        <dbReference type="EMBL" id="SCL53587.1"/>
    </source>
</evidence>
<evidence type="ECO:0000256" key="2">
    <source>
        <dbReference type="SAM" id="Phobius"/>
    </source>
</evidence>
<evidence type="ECO:0000313" key="6">
    <source>
        <dbReference type="Proteomes" id="UP001334804"/>
    </source>
</evidence>
<keyword evidence="2" id="KW-1133">Transmembrane helix</keyword>
<feature type="transmembrane region" description="Helical" evidence="2">
    <location>
        <begin position="211"/>
        <end position="231"/>
    </location>
</feature>
<feature type="compositionally biased region" description="Low complexity" evidence="1">
    <location>
        <begin position="325"/>
        <end position="340"/>
    </location>
</feature>
<dbReference type="Proteomes" id="UP000199343">
    <property type="component" value="Unassembled WGS sequence"/>
</dbReference>
<protein>
    <submittedName>
        <fullName evidence="3">ABC-2 family transporter protein</fullName>
    </submittedName>
</protein>
<feature type="region of interest" description="Disordered" evidence="1">
    <location>
        <begin position="321"/>
        <end position="355"/>
    </location>
</feature>
<name>A0A1C6UHS0_9ACTN</name>
<reference evidence="4 6" key="2">
    <citation type="submission" date="2022-10" db="EMBL/GenBank/DDBJ databases">
        <title>The complete genomes of actinobacterial strains from the NBC collection.</title>
        <authorList>
            <person name="Joergensen T.S."/>
            <person name="Alvarez Arevalo M."/>
            <person name="Sterndorff E.B."/>
            <person name="Faurdal D."/>
            <person name="Vuksanovic O."/>
            <person name="Mourched A.-S."/>
            <person name="Charusanti P."/>
            <person name="Shaw S."/>
            <person name="Blin K."/>
            <person name="Weber T."/>
        </authorList>
    </citation>
    <scope>NUCLEOTIDE SEQUENCE [LARGE SCALE GENOMIC DNA]</scope>
    <source>
        <strain evidence="4 6">NBC 01809</strain>
    </source>
</reference>